<feature type="chain" id="PRO_5046325166" description="Lipoprotein" evidence="2">
    <location>
        <begin position="24"/>
        <end position="146"/>
    </location>
</feature>
<feature type="signal peptide" evidence="2">
    <location>
        <begin position="1"/>
        <end position="23"/>
    </location>
</feature>
<evidence type="ECO:0000313" key="4">
    <source>
        <dbReference type="Proteomes" id="UP000727056"/>
    </source>
</evidence>
<organism evidence="3 4">
    <name type="scientific">Streptomyces bohaiensis</name>
    <dbReference type="NCBI Taxonomy" id="1431344"/>
    <lineage>
        <taxon>Bacteria</taxon>
        <taxon>Bacillati</taxon>
        <taxon>Actinomycetota</taxon>
        <taxon>Actinomycetes</taxon>
        <taxon>Kitasatosporales</taxon>
        <taxon>Streptomycetaceae</taxon>
        <taxon>Streptomyces</taxon>
    </lineage>
</organism>
<evidence type="ECO:0000256" key="2">
    <source>
        <dbReference type="SAM" id="SignalP"/>
    </source>
</evidence>
<evidence type="ECO:0000313" key="3">
    <source>
        <dbReference type="EMBL" id="NJQ14090.1"/>
    </source>
</evidence>
<feature type="compositionally biased region" description="Pro residues" evidence="1">
    <location>
        <begin position="68"/>
        <end position="78"/>
    </location>
</feature>
<evidence type="ECO:0008006" key="5">
    <source>
        <dbReference type="Google" id="ProtNLM"/>
    </source>
</evidence>
<proteinExistence type="predicted"/>
<dbReference type="RefSeq" id="WP_168086925.1">
    <property type="nucleotide sequence ID" value="NZ_BHZH01000014.1"/>
</dbReference>
<evidence type="ECO:0000256" key="1">
    <source>
        <dbReference type="SAM" id="MobiDB-lite"/>
    </source>
</evidence>
<name>A0ABX1C801_9ACTN</name>
<protein>
    <recommendedName>
        <fullName evidence="5">Lipoprotein</fullName>
    </recommendedName>
</protein>
<accession>A0ABX1C801</accession>
<feature type="compositionally biased region" description="Pro residues" evidence="1">
    <location>
        <begin position="92"/>
        <end position="101"/>
    </location>
</feature>
<dbReference type="EMBL" id="JAAVJC010000015">
    <property type="protein sequence ID" value="NJQ14090.1"/>
    <property type="molecule type" value="Genomic_DNA"/>
</dbReference>
<sequence length="146" mass="14717">MCHRSTALAIALAAVALSGCTTVQPLPSQSPAGSSPRPAAEAVPAIPVPDPIEETTPVLEEAREERPVPPTPARPPTAPESEPEPTTTRSPLPAPARPLPGNPDADAPAGSVPPAVGLDPGAVCDMGQGWLDADLATACREAFGGR</sequence>
<feature type="compositionally biased region" description="Low complexity" evidence="1">
    <location>
        <begin position="36"/>
        <end position="45"/>
    </location>
</feature>
<reference evidence="3 4" key="1">
    <citation type="submission" date="2020-03" db="EMBL/GenBank/DDBJ databases">
        <title>Draft genome of Streptomyces sp. ventii, isolated from the Axial Seamount in the Pacific Ocean, and resequencing of the two type strains Streptomyces lonarensis strain NCL 716 and Streptomyces bohaiensis strain 11A07.</title>
        <authorList>
            <person name="Loughran R.M."/>
            <person name="Pfannmuller K.M."/>
            <person name="Wasson B.J."/>
            <person name="Deadmond M.C."/>
            <person name="Paddock B.E."/>
            <person name="Koyack M.J."/>
            <person name="Gallegos D.A."/>
            <person name="Mitchell E.A."/>
            <person name="Ushijima B."/>
            <person name="Saw J.H."/>
            <person name="Mcphail K.L."/>
            <person name="Videau P."/>
        </authorList>
    </citation>
    <scope>NUCLEOTIDE SEQUENCE [LARGE SCALE GENOMIC DNA]</scope>
    <source>
        <strain evidence="3 4">11A07</strain>
    </source>
</reference>
<dbReference type="Proteomes" id="UP000727056">
    <property type="component" value="Unassembled WGS sequence"/>
</dbReference>
<feature type="compositionally biased region" description="Polar residues" evidence="1">
    <location>
        <begin position="22"/>
        <end position="33"/>
    </location>
</feature>
<gene>
    <name evidence="3" type="ORF">HCN52_03830</name>
</gene>
<keyword evidence="2" id="KW-0732">Signal</keyword>
<comment type="caution">
    <text evidence="3">The sequence shown here is derived from an EMBL/GenBank/DDBJ whole genome shotgun (WGS) entry which is preliminary data.</text>
</comment>
<dbReference type="PROSITE" id="PS51257">
    <property type="entry name" value="PROKAR_LIPOPROTEIN"/>
    <property type="match status" value="1"/>
</dbReference>
<keyword evidence="4" id="KW-1185">Reference proteome</keyword>
<feature type="region of interest" description="Disordered" evidence="1">
    <location>
        <begin position="22"/>
        <end position="121"/>
    </location>
</feature>